<accession>A0A1I7MP44</accession>
<feature type="domain" description="Major facilitator superfamily (MFS) profile" evidence="9">
    <location>
        <begin position="35"/>
        <end position="465"/>
    </location>
</feature>
<dbReference type="OrthoDB" id="8953821at2"/>
<dbReference type="PROSITE" id="PS50850">
    <property type="entry name" value="MFS"/>
    <property type="match status" value="1"/>
</dbReference>
<feature type="transmembrane region" description="Helical" evidence="8">
    <location>
        <begin position="50"/>
        <end position="67"/>
    </location>
</feature>
<dbReference type="Gene3D" id="1.20.1250.20">
    <property type="entry name" value="MFS general substrate transporter like domains"/>
    <property type="match status" value="1"/>
</dbReference>
<dbReference type="SUPFAM" id="SSF103473">
    <property type="entry name" value="MFS general substrate transporter"/>
    <property type="match status" value="1"/>
</dbReference>
<keyword evidence="4 8" id="KW-0812">Transmembrane</keyword>
<dbReference type="InterPro" id="IPR005829">
    <property type="entry name" value="Sugar_transporter_CS"/>
</dbReference>
<dbReference type="PANTHER" id="PTHR43045">
    <property type="entry name" value="SHIKIMATE TRANSPORTER"/>
    <property type="match status" value="1"/>
</dbReference>
<feature type="transmembrane region" description="Helical" evidence="8">
    <location>
        <begin position="109"/>
        <end position="130"/>
    </location>
</feature>
<dbReference type="Proteomes" id="UP000198881">
    <property type="component" value="Unassembled WGS sequence"/>
</dbReference>
<dbReference type="PROSITE" id="PS00216">
    <property type="entry name" value="SUGAR_TRANSPORT_1"/>
    <property type="match status" value="1"/>
</dbReference>
<keyword evidence="3" id="KW-1003">Cell membrane</keyword>
<protein>
    <submittedName>
        <fullName evidence="10">Metabolite-proton symporter</fullName>
    </submittedName>
</protein>
<evidence type="ECO:0000256" key="3">
    <source>
        <dbReference type="ARBA" id="ARBA00022475"/>
    </source>
</evidence>
<dbReference type="RefSeq" id="WP_091697986.1">
    <property type="nucleotide sequence ID" value="NZ_FPCG01000008.1"/>
</dbReference>
<feature type="compositionally biased region" description="Polar residues" evidence="7">
    <location>
        <begin position="1"/>
        <end position="10"/>
    </location>
</feature>
<feature type="transmembrane region" description="Helical" evidence="8">
    <location>
        <begin position="340"/>
        <end position="360"/>
    </location>
</feature>
<feature type="transmembrane region" description="Helical" evidence="8">
    <location>
        <begin position="439"/>
        <end position="459"/>
    </location>
</feature>
<evidence type="ECO:0000313" key="11">
    <source>
        <dbReference type="Proteomes" id="UP000198881"/>
    </source>
</evidence>
<dbReference type="AlphaFoldDB" id="A0A1I7MP44"/>
<evidence type="ECO:0000256" key="5">
    <source>
        <dbReference type="ARBA" id="ARBA00022989"/>
    </source>
</evidence>
<evidence type="ECO:0000256" key="7">
    <source>
        <dbReference type="SAM" id="MobiDB-lite"/>
    </source>
</evidence>
<feature type="transmembrane region" description="Helical" evidence="8">
    <location>
        <begin position="312"/>
        <end position="333"/>
    </location>
</feature>
<evidence type="ECO:0000256" key="4">
    <source>
        <dbReference type="ARBA" id="ARBA00022692"/>
    </source>
</evidence>
<feature type="transmembrane region" description="Helical" evidence="8">
    <location>
        <begin position="174"/>
        <end position="196"/>
    </location>
</feature>
<evidence type="ECO:0000259" key="9">
    <source>
        <dbReference type="PROSITE" id="PS50850"/>
    </source>
</evidence>
<feature type="transmembrane region" description="Helical" evidence="8">
    <location>
        <begin position="372"/>
        <end position="392"/>
    </location>
</feature>
<organism evidence="10 11">
    <name type="scientific">Micrococcus terreus</name>
    <dbReference type="NCBI Taxonomy" id="574650"/>
    <lineage>
        <taxon>Bacteria</taxon>
        <taxon>Bacillati</taxon>
        <taxon>Actinomycetota</taxon>
        <taxon>Actinomycetes</taxon>
        <taxon>Micrococcales</taxon>
        <taxon>Micrococcaceae</taxon>
        <taxon>Micrococcus</taxon>
    </lineage>
</organism>
<dbReference type="GO" id="GO:0022857">
    <property type="term" value="F:transmembrane transporter activity"/>
    <property type="evidence" value="ECO:0007669"/>
    <property type="project" value="InterPro"/>
</dbReference>
<feature type="transmembrane region" description="Helical" evidence="8">
    <location>
        <begin position="413"/>
        <end position="433"/>
    </location>
</feature>
<feature type="compositionally biased region" description="Basic and acidic residues" evidence="7">
    <location>
        <begin position="11"/>
        <end position="24"/>
    </location>
</feature>
<gene>
    <name evidence="10" type="ORF">SAMN04487966_10846</name>
</gene>
<evidence type="ECO:0000256" key="1">
    <source>
        <dbReference type="ARBA" id="ARBA00004651"/>
    </source>
</evidence>
<dbReference type="Pfam" id="PF00083">
    <property type="entry name" value="Sugar_tr"/>
    <property type="match status" value="2"/>
</dbReference>
<feature type="transmembrane region" description="Helical" evidence="8">
    <location>
        <begin position="142"/>
        <end position="162"/>
    </location>
</feature>
<keyword evidence="6 8" id="KW-0472">Membrane</keyword>
<dbReference type="PANTHER" id="PTHR43045:SF2">
    <property type="entry name" value="INNER MEMBRANE METABOLITE TRANSPORT PROTEIN YHJE"/>
    <property type="match status" value="1"/>
</dbReference>
<feature type="transmembrane region" description="Helical" evidence="8">
    <location>
        <begin position="270"/>
        <end position="292"/>
    </location>
</feature>
<evidence type="ECO:0000256" key="2">
    <source>
        <dbReference type="ARBA" id="ARBA00022448"/>
    </source>
</evidence>
<evidence type="ECO:0000256" key="8">
    <source>
        <dbReference type="SAM" id="Phobius"/>
    </source>
</evidence>
<dbReference type="InterPro" id="IPR020846">
    <property type="entry name" value="MFS_dom"/>
</dbReference>
<keyword evidence="11" id="KW-1185">Reference proteome</keyword>
<sequence>MSTDLSTPSTDGRRPDGRRIKDDGTAELGVPRSRIVIASLMGTSIEFYDFYIYATAAVSVFPLIFFAQGDDSAALLASMATFGAAFVARPVGSVLFGHFGDRIGRKATLIGSLLTMGIATFLIGLLPTYYQIGLWAPAMLTLMRFCQGLGLGGEWSGAALLATETAKEGKRAWAAMWPQLGAPIGFLLANGLFLALTLAFDHDSTNPDMDGAFLTWVWRLPFLLSLVMVAIGLYVRVKLEETPVFQRAVDNDERVKAPLGEVFRRNWWELILGTFIMLATYVLFYLMTTWILSYAIGSAATGGLAVPYADFLVLQLIGILFFAAFVPISGLLADRFGRRPTLMVITLGVIAFGLTFGTWLNSDSIGSGEGLNTFQMLAFLAVGMTLMGLTFGPMSAVLPELFPTNTRYTGSGISYNVSSILGAALTPFVAAWLVKEYSVAHVGYYLAAASVLTLIALWLSPETKSRSLDSDSRVIAEEISTEP</sequence>
<feature type="region of interest" description="Disordered" evidence="7">
    <location>
        <begin position="1"/>
        <end position="24"/>
    </location>
</feature>
<dbReference type="InterPro" id="IPR005828">
    <property type="entry name" value="MFS_sugar_transport-like"/>
</dbReference>
<dbReference type="EMBL" id="FPCG01000008">
    <property type="protein sequence ID" value="SFV23700.1"/>
    <property type="molecule type" value="Genomic_DNA"/>
</dbReference>
<evidence type="ECO:0000313" key="10">
    <source>
        <dbReference type="EMBL" id="SFV23700.1"/>
    </source>
</evidence>
<feature type="transmembrane region" description="Helical" evidence="8">
    <location>
        <begin position="73"/>
        <end position="97"/>
    </location>
</feature>
<name>A0A1I7MP44_9MICC</name>
<keyword evidence="2" id="KW-0813">Transport</keyword>
<feature type="transmembrane region" description="Helical" evidence="8">
    <location>
        <begin position="216"/>
        <end position="237"/>
    </location>
</feature>
<proteinExistence type="predicted"/>
<dbReference type="InterPro" id="IPR036259">
    <property type="entry name" value="MFS_trans_sf"/>
</dbReference>
<keyword evidence="5 8" id="KW-1133">Transmembrane helix</keyword>
<evidence type="ECO:0000256" key="6">
    <source>
        <dbReference type="ARBA" id="ARBA00023136"/>
    </source>
</evidence>
<dbReference type="GO" id="GO:0005886">
    <property type="term" value="C:plasma membrane"/>
    <property type="evidence" value="ECO:0007669"/>
    <property type="project" value="UniProtKB-SubCell"/>
</dbReference>
<reference evidence="10 11" key="1">
    <citation type="submission" date="2016-10" db="EMBL/GenBank/DDBJ databases">
        <authorList>
            <person name="de Groot N.N."/>
        </authorList>
    </citation>
    <scope>NUCLEOTIDE SEQUENCE [LARGE SCALE GENOMIC DNA]</scope>
    <source>
        <strain evidence="10 11">CGMCC 1.7054</strain>
    </source>
</reference>
<dbReference type="CDD" id="cd17369">
    <property type="entry name" value="MFS_ShiA_like"/>
    <property type="match status" value="1"/>
</dbReference>
<comment type="subcellular location">
    <subcellularLocation>
        <location evidence="1">Cell membrane</location>
        <topology evidence="1">Multi-pass membrane protein</topology>
    </subcellularLocation>
</comment>